<accession>A0AA37V8M6</accession>
<evidence type="ECO:0008006" key="4">
    <source>
        <dbReference type="Google" id="ProtNLM"/>
    </source>
</evidence>
<keyword evidence="3" id="KW-1185">Reference proteome</keyword>
<keyword evidence="1" id="KW-0472">Membrane</keyword>
<proteinExistence type="predicted"/>
<reference evidence="2" key="1">
    <citation type="submission" date="2022-08" db="EMBL/GenBank/DDBJ databases">
        <title>Draft genome sequencing of Roseisolibacter agri AW1220.</title>
        <authorList>
            <person name="Tobiishi Y."/>
            <person name="Tonouchi A."/>
        </authorList>
    </citation>
    <scope>NUCLEOTIDE SEQUENCE</scope>
    <source>
        <strain evidence="2">AW1220</strain>
    </source>
</reference>
<evidence type="ECO:0000313" key="3">
    <source>
        <dbReference type="Proteomes" id="UP001161325"/>
    </source>
</evidence>
<dbReference type="GO" id="GO:0005886">
    <property type="term" value="C:plasma membrane"/>
    <property type="evidence" value="ECO:0007669"/>
    <property type="project" value="UniProtKB-SubCell"/>
</dbReference>
<dbReference type="PANTHER" id="PTHR43471">
    <property type="entry name" value="ABC TRANSPORTER PERMEASE"/>
    <property type="match status" value="1"/>
</dbReference>
<feature type="transmembrane region" description="Helical" evidence="1">
    <location>
        <begin position="212"/>
        <end position="230"/>
    </location>
</feature>
<dbReference type="PANTHER" id="PTHR43471:SF1">
    <property type="entry name" value="ABC TRANSPORTER PERMEASE PROTEIN NOSY-RELATED"/>
    <property type="match status" value="1"/>
</dbReference>
<dbReference type="AlphaFoldDB" id="A0AA37V8M6"/>
<keyword evidence="1" id="KW-1133">Transmembrane helix</keyword>
<dbReference type="EMBL" id="BRXS01000001">
    <property type="protein sequence ID" value="GLC23593.1"/>
    <property type="molecule type" value="Genomic_DNA"/>
</dbReference>
<feature type="transmembrane region" description="Helical" evidence="1">
    <location>
        <begin position="139"/>
        <end position="165"/>
    </location>
</feature>
<feature type="transmembrane region" description="Helical" evidence="1">
    <location>
        <begin position="177"/>
        <end position="200"/>
    </location>
</feature>
<gene>
    <name evidence="2" type="ORF">rosag_01060</name>
</gene>
<dbReference type="Pfam" id="PF12679">
    <property type="entry name" value="ABC2_membrane_2"/>
    <property type="match status" value="1"/>
</dbReference>
<dbReference type="Proteomes" id="UP001161325">
    <property type="component" value="Unassembled WGS sequence"/>
</dbReference>
<name>A0AA37V8M6_9BACT</name>
<protein>
    <recommendedName>
        <fullName evidence="4">ABC-2 family transporter protein</fullName>
    </recommendedName>
</protein>
<evidence type="ECO:0000256" key="1">
    <source>
        <dbReference type="SAM" id="Phobius"/>
    </source>
</evidence>
<feature type="transmembrane region" description="Helical" evidence="1">
    <location>
        <begin position="91"/>
        <end position="109"/>
    </location>
</feature>
<evidence type="ECO:0000313" key="2">
    <source>
        <dbReference type="EMBL" id="GLC23593.1"/>
    </source>
</evidence>
<sequence length="272" mass="28797">MTRRAMWAIARRDMTVVRRSRAMMAPLVAVPLMMLVVLPAALLLAPSLGAADPRAAEGLRELLAGLPASVRAQYAGRPPAEMWMLLVHTQLWPPLFLLVPFIVANVIAADSFAGERERHTLEALLYTPPDDATLFMGKLLAAGLPGILASLLGFVLYVAVVTLIGRTTVGWTPPFGAASLVLVTWVGPAFAALGLAAMVLVSQRVARTQDAVQLGGLLVLPIVGLVVGSVKGTVVLQPGTLFLVGAGAWLVSAAVLLVGVRHFRRARLVSRL</sequence>
<feature type="transmembrane region" description="Helical" evidence="1">
    <location>
        <begin position="242"/>
        <end position="263"/>
    </location>
</feature>
<comment type="caution">
    <text evidence="2">The sequence shown here is derived from an EMBL/GenBank/DDBJ whole genome shotgun (WGS) entry which is preliminary data.</text>
</comment>
<dbReference type="RefSeq" id="WP_284348029.1">
    <property type="nucleotide sequence ID" value="NZ_BRXS01000001.1"/>
</dbReference>
<keyword evidence="1" id="KW-0812">Transmembrane</keyword>
<organism evidence="2 3">
    <name type="scientific">Roseisolibacter agri</name>
    <dbReference type="NCBI Taxonomy" id="2014610"/>
    <lineage>
        <taxon>Bacteria</taxon>
        <taxon>Pseudomonadati</taxon>
        <taxon>Gemmatimonadota</taxon>
        <taxon>Gemmatimonadia</taxon>
        <taxon>Gemmatimonadales</taxon>
        <taxon>Gemmatimonadaceae</taxon>
        <taxon>Roseisolibacter</taxon>
    </lineage>
</organism>
<dbReference type="GO" id="GO:0140359">
    <property type="term" value="F:ABC-type transporter activity"/>
    <property type="evidence" value="ECO:0007669"/>
    <property type="project" value="InterPro"/>
</dbReference>